<reference evidence="3" key="1">
    <citation type="journal article" date="2019" name="Int. J. Syst. Evol. Microbiol.">
        <title>The Global Catalogue of Microorganisms (GCM) 10K type strain sequencing project: providing services to taxonomists for standard genome sequencing and annotation.</title>
        <authorList>
            <consortium name="The Broad Institute Genomics Platform"/>
            <consortium name="The Broad Institute Genome Sequencing Center for Infectious Disease"/>
            <person name="Wu L."/>
            <person name="Ma J."/>
        </authorList>
    </citation>
    <scope>NUCLEOTIDE SEQUENCE [LARGE SCALE GENOMIC DNA]</scope>
    <source>
        <strain evidence="3">NBRC 113072</strain>
    </source>
</reference>
<keyword evidence="1" id="KW-1133">Transmembrane helix</keyword>
<feature type="transmembrane region" description="Helical" evidence="1">
    <location>
        <begin position="103"/>
        <end position="124"/>
    </location>
</feature>
<evidence type="ECO:0000313" key="2">
    <source>
        <dbReference type="EMBL" id="GMA39377.1"/>
    </source>
</evidence>
<evidence type="ECO:0000256" key="1">
    <source>
        <dbReference type="SAM" id="Phobius"/>
    </source>
</evidence>
<proteinExistence type="predicted"/>
<keyword evidence="3" id="KW-1185">Reference proteome</keyword>
<keyword evidence="1" id="KW-0472">Membrane</keyword>
<feature type="transmembrane region" description="Helical" evidence="1">
    <location>
        <begin position="161"/>
        <end position="181"/>
    </location>
</feature>
<name>A0ABQ6IQA3_9MICO</name>
<organism evidence="2 3">
    <name type="scientific">Mobilicoccus caccae</name>
    <dbReference type="NCBI Taxonomy" id="1859295"/>
    <lineage>
        <taxon>Bacteria</taxon>
        <taxon>Bacillati</taxon>
        <taxon>Actinomycetota</taxon>
        <taxon>Actinomycetes</taxon>
        <taxon>Micrococcales</taxon>
        <taxon>Dermatophilaceae</taxon>
        <taxon>Mobilicoccus</taxon>
    </lineage>
</organism>
<comment type="caution">
    <text evidence="2">The sequence shown here is derived from an EMBL/GenBank/DDBJ whole genome shotgun (WGS) entry which is preliminary data.</text>
</comment>
<feature type="transmembrane region" description="Helical" evidence="1">
    <location>
        <begin position="213"/>
        <end position="238"/>
    </location>
</feature>
<feature type="transmembrane region" description="Helical" evidence="1">
    <location>
        <begin position="76"/>
        <end position="97"/>
    </location>
</feature>
<sequence>MTGSDQAWIDDMVVELRLRDVKGTVIGDAVAAVESHCADSGETPREAFGDPREYARSLEFGESQQEDTSPGEWVRVLAPVVVGLLGFVLSNATVLALTRGHDVVAIGWGIVAFLLVLALVVVVASKILRVLVTNTVLGILFFVGSITLMTVLAAAWRATAFTIPVPLAGVVAIALLVASVIGARLQRGTADPVIDPLDRRDRYARPRSDRMRAVLRFVSEWIFVICAVIAGGLTALLVG</sequence>
<accession>A0ABQ6IQA3</accession>
<dbReference type="EMBL" id="BSUO01000001">
    <property type="protein sequence ID" value="GMA39377.1"/>
    <property type="molecule type" value="Genomic_DNA"/>
</dbReference>
<dbReference type="Proteomes" id="UP001157126">
    <property type="component" value="Unassembled WGS sequence"/>
</dbReference>
<evidence type="ECO:0000313" key="3">
    <source>
        <dbReference type="Proteomes" id="UP001157126"/>
    </source>
</evidence>
<dbReference type="RefSeq" id="WP_284303305.1">
    <property type="nucleotide sequence ID" value="NZ_BSUO01000001.1"/>
</dbReference>
<feature type="transmembrane region" description="Helical" evidence="1">
    <location>
        <begin position="136"/>
        <end position="155"/>
    </location>
</feature>
<protein>
    <submittedName>
        <fullName evidence="2">Uncharacterized protein</fullName>
    </submittedName>
</protein>
<gene>
    <name evidence="2" type="ORF">GCM10025883_14220</name>
</gene>
<keyword evidence="1" id="KW-0812">Transmembrane</keyword>